<protein>
    <recommendedName>
        <fullName evidence="9">Major facilitator superfamily (MFS) profile domain-containing protein</fullName>
    </recommendedName>
</protein>
<dbReference type="PROSITE" id="PS00216">
    <property type="entry name" value="SUGAR_TRANSPORT_1"/>
    <property type="match status" value="1"/>
</dbReference>
<evidence type="ECO:0000313" key="10">
    <source>
        <dbReference type="EMBL" id="PWI67933.1"/>
    </source>
</evidence>
<feature type="transmembrane region" description="Helical" evidence="8">
    <location>
        <begin position="84"/>
        <end position="103"/>
    </location>
</feature>
<dbReference type="Gene3D" id="1.20.58.320">
    <property type="entry name" value="TPR-like"/>
    <property type="match status" value="1"/>
</dbReference>
<dbReference type="InterPro" id="IPR020846">
    <property type="entry name" value="MFS_dom"/>
</dbReference>
<comment type="similarity">
    <text evidence="2">Belongs to the major facilitator superfamily. Sugar transporter (TC 2.A.1.1) family.</text>
</comment>
<dbReference type="NCBIfam" id="TIGR00879">
    <property type="entry name" value="SP"/>
    <property type="match status" value="1"/>
</dbReference>
<accession>A0A2U3E0B2</accession>
<evidence type="ECO:0000256" key="1">
    <source>
        <dbReference type="ARBA" id="ARBA00004141"/>
    </source>
</evidence>
<feature type="transmembrane region" description="Helical" evidence="8">
    <location>
        <begin position="433"/>
        <end position="452"/>
    </location>
</feature>
<proteinExistence type="inferred from homology"/>
<dbReference type="InterPro" id="IPR005829">
    <property type="entry name" value="Sugar_transporter_CS"/>
</dbReference>
<evidence type="ECO:0000256" key="7">
    <source>
        <dbReference type="SAM" id="MobiDB-lite"/>
    </source>
</evidence>
<dbReference type="Proteomes" id="UP000245956">
    <property type="component" value="Unassembled WGS sequence"/>
</dbReference>
<dbReference type="GO" id="GO:0005351">
    <property type="term" value="F:carbohydrate:proton symporter activity"/>
    <property type="evidence" value="ECO:0007669"/>
    <property type="project" value="TreeGrafter"/>
</dbReference>
<dbReference type="FunFam" id="1.20.1250.20:FF:000090">
    <property type="entry name" value="MFS sugar transporter, putative"/>
    <property type="match status" value="1"/>
</dbReference>
<keyword evidence="5 8" id="KW-1133">Transmembrane helix</keyword>
<dbReference type="Pfam" id="PF06041">
    <property type="entry name" value="DUF924"/>
    <property type="match status" value="1"/>
</dbReference>
<evidence type="ECO:0000259" key="9">
    <source>
        <dbReference type="PROSITE" id="PS50850"/>
    </source>
</evidence>
<dbReference type="Gene3D" id="1.20.1250.20">
    <property type="entry name" value="MFS general substrate transporter like domains"/>
    <property type="match status" value="1"/>
</dbReference>
<dbReference type="SUPFAM" id="SSF48452">
    <property type="entry name" value="TPR-like"/>
    <property type="match status" value="1"/>
</dbReference>
<evidence type="ECO:0000256" key="4">
    <source>
        <dbReference type="ARBA" id="ARBA00022692"/>
    </source>
</evidence>
<dbReference type="InterPro" id="IPR005828">
    <property type="entry name" value="MFS_sugar_transport-like"/>
</dbReference>
<dbReference type="PROSITE" id="PS00217">
    <property type="entry name" value="SUGAR_TRANSPORT_2"/>
    <property type="match status" value="1"/>
</dbReference>
<dbReference type="InterPro" id="IPR003663">
    <property type="entry name" value="Sugar/inositol_transpt"/>
</dbReference>
<dbReference type="PROSITE" id="PS50850">
    <property type="entry name" value="MFS"/>
    <property type="match status" value="1"/>
</dbReference>
<feature type="compositionally biased region" description="Low complexity" evidence="7">
    <location>
        <begin position="1145"/>
        <end position="1185"/>
    </location>
</feature>
<evidence type="ECO:0000256" key="5">
    <source>
        <dbReference type="ARBA" id="ARBA00022989"/>
    </source>
</evidence>
<feature type="transmembrane region" description="Helical" evidence="8">
    <location>
        <begin position="330"/>
        <end position="350"/>
    </location>
</feature>
<feature type="transmembrane region" description="Helical" evidence="8">
    <location>
        <begin position="300"/>
        <end position="323"/>
    </location>
</feature>
<feature type="region of interest" description="Disordered" evidence="7">
    <location>
        <begin position="521"/>
        <end position="554"/>
    </location>
</feature>
<feature type="transmembrane region" description="Helical" evidence="8">
    <location>
        <begin position="12"/>
        <end position="37"/>
    </location>
</feature>
<organism evidence="10 11">
    <name type="scientific">Purpureocillium lilacinum</name>
    <name type="common">Paecilomyces lilacinus</name>
    <dbReference type="NCBI Taxonomy" id="33203"/>
    <lineage>
        <taxon>Eukaryota</taxon>
        <taxon>Fungi</taxon>
        <taxon>Dikarya</taxon>
        <taxon>Ascomycota</taxon>
        <taxon>Pezizomycotina</taxon>
        <taxon>Sordariomycetes</taxon>
        <taxon>Hypocreomycetidae</taxon>
        <taxon>Hypocreales</taxon>
        <taxon>Ophiocordycipitaceae</taxon>
        <taxon>Purpureocillium</taxon>
    </lineage>
</organism>
<dbReference type="PRINTS" id="PR00171">
    <property type="entry name" value="SUGRTRNSPORT"/>
</dbReference>
<evidence type="ECO:0000256" key="8">
    <source>
        <dbReference type="SAM" id="Phobius"/>
    </source>
</evidence>
<dbReference type="GO" id="GO:0016020">
    <property type="term" value="C:membrane"/>
    <property type="evidence" value="ECO:0007669"/>
    <property type="project" value="UniProtKB-SubCell"/>
</dbReference>
<feature type="transmembrane region" description="Helical" evidence="8">
    <location>
        <begin position="1275"/>
        <end position="1295"/>
    </location>
</feature>
<feature type="transmembrane region" description="Helical" evidence="8">
    <location>
        <begin position="265"/>
        <end position="288"/>
    </location>
</feature>
<evidence type="ECO:0000256" key="3">
    <source>
        <dbReference type="ARBA" id="ARBA00022448"/>
    </source>
</evidence>
<feature type="compositionally biased region" description="Low complexity" evidence="7">
    <location>
        <begin position="994"/>
        <end position="1007"/>
    </location>
</feature>
<dbReference type="PANTHER" id="PTHR48022:SF4">
    <property type="entry name" value="MAJOR FACILITATOR SUPERFAMILY (MFS) PROFILE DOMAIN-CONTAINING PROTEIN-RELATED"/>
    <property type="match status" value="1"/>
</dbReference>
<dbReference type="PANTHER" id="PTHR48022">
    <property type="entry name" value="PLASTIDIC GLUCOSE TRANSPORTER 4"/>
    <property type="match status" value="1"/>
</dbReference>
<feature type="region of interest" description="Disordered" evidence="7">
    <location>
        <begin position="1069"/>
        <end position="1192"/>
    </location>
</feature>
<feature type="transmembrane region" description="Helical" evidence="8">
    <location>
        <begin position="370"/>
        <end position="391"/>
    </location>
</feature>
<dbReference type="EMBL" id="LCWV01000016">
    <property type="protein sequence ID" value="PWI67933.1"/>
    <property type="molecule type" value="Genomic_DNA"/>
</dbReference>
<reference evidence="10 11" key="1">
    <citation type="journal article" date="2016" name="Front. Microbiol.">
        <title>Genome and transcriptome sequences reveal the specific parasitism of the nematophagous Purpureocillium lilacinum 36-1.</title>
        <authorList>
            <person name="Xie J."/>
            <person name="Li S."/>
            <person name="Mo C."/>
            <person name="Xiao X."/>
            <person name="Peng D."/>
            <person name="Wang G."/>
            <person name="Xiao Y."/>
        </authorList>
    </citation>
    <scope>NUCLEOTIDE SEQUENCE [LARGE SCALE GENOMIC DNA]</scope>
    <source>
        <strain evidence="10 11">36-1</strain>
    </source>
</reference>
<dbReference type="InterPro" id="IPR011990">
    <property type="entry name" value="TPR-like_helical_dom_sf"/>
</dbReference>
<sequence length="1390" mass="151060">MGKHLGTFRSSYLVALSCVGSFLFAYDTGIVGGILTLKSFQKDFGFTAGQKDNVSSLSASLLQAGAFFSCLFVWPFTARFGRRWAIVLSSFVFNIGAIMQLFYTQGLATWYAGRVISGLGVGIATVIIPMYTAEMAPKHLRGRLGSGFQLAFTLGVMVSYFVDYGVSAHVAPTSRQWRIPVGLQLVPGGILGLGMLVTRESTRWLAKRGRLEEAMASLVWVRGGEETAEVEEEFADILAGIEEEERATAGVTWKEYFLPSNRYRLFIAVTIQIGAQLTGNTSLAYFSPQIFSAVGAGNDAMLLSGFFGVCKVVSCLFFVLFLVERIGRKGSLLVGSFLMGVYMLTVGLITKFHPPNPKAGLTPPAIASLTMIYLEAMTYNISWGPVPWLYIGEIFPTRIREGGVAIGAATQWLFNFTFSQITPHAVTNLGWRVFLMFAIFNWALVLYTWFFIKETKGRSLEEMELVFNAEHTQIEIEAARPKTAAYVEVGRPRLGVVQGRSLGIAIAGRRELNHKIRRCGPSLEREPAPNFPTDLRNAVSSSTSPIDEGAPLHHRSLRRSIPASSSLLTQRAPLPAGSMSMTAAARIRIPSLRPLRRTQRLSTILLIVALLSTVLSSVPASRAFASAQASRPTLVSFSRCDARPQQPLRAPRTTCAIAGPYRGFASTAPLGQALSSHANMSAAVKDAVTPALLREVRDFWFEHLTNPKALIMPSFEDNKRWFFGGAALDEACTKRFAPTLEAIRNSGVTAGSEILSAVGPLTDPCDWMSLIILLDQIPRNCYRGDAARVVFTEFDPLARDVALEAMAAGVPDGEPEIRWRFAYRNWFYMPLMHSEDVATHDKAVAEYEKMLADVKSLTDGAGAGAGATGDEYEARAREVVQADVETATKLAGLNLEFERKHYDIIKKFGRYPHRNKAMGREATKEEVEYLANGGETFSHRVSSAGNWPKLVSASRASSPPSRKKRNPSNDPPANLPRSGNPGSDDSDISPANPRGGRPTTRAASAASRIHHGDGGGVGCMVPISLSDQGSVASPLSTWRISEGERAGRINESRRQDAAELRRIGMDRWAAPTKWPPGPPRPDGGMRVGPAGRQCKQRPPAATAPPSIATYTTTTTYLTTASHTTSPPAALNSRPPSPPQTPTMVSTRSSSSRADSAGPDGASPTASPTKATRAAAKRSTPSSSTAVARRSDTTSAKAAAAGRWAHTPTAFTLLWMAVSLPLVVWDTIYVLGRPHTMEGGWLHWPLWVPYKLYGEVDHVYGWKAFNARNGFTAAQGFLNAIETAMYLAYIAAWLAARRRNTEGRLEGRDAAVAVLVGFSAAVMTLSKTVLYWMNEYYSGFDNIGHNTIIDLIPLWIIPNGAWLIGSTYMIWSLGANIIDGLEAASGHAKSD</sequence>
<feature type="region of interest" description="Disordered" evidence="7">
    <location>
        <begin position="950"/>
        <end position="1013"/>
    </location>
</feature>
<feature type="compositionally biased region" description="Low complexity" evidence="7">
    <location>
        <begin position="1098"/>
        <end position="1129"/>
    </location>
</feature>
<evidence type="ECO:0000256" key="2">
    <source>
        <dbReference type="ARBA" id="ARBA00010992"/>
    </source>
</evidence>
<feature type="transmembrane region" description="Helical" evidence="8">
    <location>
        <begin position="144"/>
        <end position="162"/>
    </location>
</feature>
<dbReference type="Pfam" id="PF00083">
    <property type="entry name" value="Sugar_tr"/>
    <property type="match status" value="1"/>
</dbReference>
<feature type="domain" description="Major facilitator superfamily (MFS) profile" evidence="9">
    <location>
        <begin position="13"/>
        <end position="456"/>
    </location>
</feature>
<evidence type="ECO:0000256" key="6">
    <source>
        <dbReference type="ARBA" id="ARBA00023136"/>
    </source>
</evidence>
<dbReference type="InterPro" id="IPR010323">
    <property type="entry name" value="DUF924"/>
</dbReference>
<feature type="transmembrane region" description="Helical" evidence="8">
    <location>
        <begin position="1351"/>
        <end position="1370"/>
    </location>
</feature>
<feature type="transmembrane region" description="Helical" evidence="8">
    <location>
        <begin position="57"/>
        <end position="77"/>
    </location>
</feature>
<evidence type="ECO:0000313" key="11">
    <source>
        <dbReference type="Proteomes" id="UP000245956"/>
    </source>
</evidence>
<comment type="subcellular location">
    <subcellularLocation>
        <location evidence="1">Membrane</location>
        <topology evidence="1">Multi-pass membrane protein</topology>
    </subcellularLocation>
</comment>
<dbReference type="InterPro" id="IPR050360">
    <property type="entry name" value="MFS_Sugar_Transporters"/>
</dbReference>
<feature type="transmembrane region" description="Helical" evidence="8">
    <location>
        <begin position="1307"/>
        <end position="1331"/>
    </location>
</feature>
<feature type="transmembrane region" description="Helical" evidence="8">
    <location>
        <begin position="177"/>
        <end position="198"/>
    </location>
</feature>
<name>A0A2U3E0B2_PURLI</name>
<dbReference type="SUPFAM" id="SSF103473">
    <property type="entry name" value="MFS general substrate transporter"/>
    <property type="match status" value="1"/>
</dbReference>
<gene>
    <name evidence="10" type="ORF">PCL_02334</name>
</gene>
<feature type="transmembrane region" description="Helical" evidence="8">
    <location>
        <begin position="109"/>
        <end position="132"/>
    </location>
</feature>
<dbReference type="InterPro" id="IPR036259">
    <property type="entry name" value="MFS_trans_sf"/>
</dbReference>
<dbReference type="Gene3D" id="1.25.40.10">
    <property type="entry name" value="Tetratricopeptide repeat domain"/>
    <property type="match status" value="1"/>
</dbReference>
<comment type="caution">
    <text evidence="10">The sequence shown here is derived from an EMBL/GenBank/DDBJ whole genome shotgun (WGS) entry which is preliminary data.</text>
</comment>
<keyword evidence="3" id="KW-0813">Transport</keyword>
<keyword evidence="6 8" id="KW-0472">Membrane</keyword>
<keyword evidence="4 8" id="KW-0812">Transmembrane</keyword>